<comment type="catalytic activity">
    <reaction evidence="8">
        <text>Endonucleolytic cleavage of RNA, removing extra 3' nucleotides from tRNA precursor, generating 3' termini of tRNAs. A 3'-hydroxy group is left at the tRNA terminus and a 5'-phosphoryl group is left at the trailer molecule.</text>
        <dbReference type="EC" id="3.1.26.11"/>
    </reaction>
</comment>
<evidence type="ECO:0000256" key="4">
    <source>
        <dbReference type="ARBA" id="ARBA00022723"/>
    </source>
</evidence>
<dbReference type="HAMAP" id="MF_01818">
    <property type="entry name" value="RNase_Z_BN"/>
    <property type="match status" value="1"/>
</dbReference>
<dbReference type="PANTHER" id="PTHR46018:SF2">
    <property type="entry name" value="ZINC PHOSPHODIESTERASE ELAC PROTEIN 1"/>
    <property type="match status" value="1"/>
</dbReference>
<dbReference type="EC" id="3.1.26.11" evidence="8"/>
<dbReference type="InterPro" id="IPR013471">
    <property type="entry name" value="RNase_Z/BN"/>
</dbReference>
<dbReference type="NCBIfam" id="TIGR02651">
    <property type="entry name" value="RNase_Z"/>
    <property type="match status" value="1"/>
</dbReference>
<dbReference type="NCBIfam" id="NF000801">
    <property type="entry name" value="PRK00055.1-3"/>
    <property type="match status" value="1"/>
</dbReference>
<dbReference type="Gene3D" id="3.60.15.10">
    <property type="entry name" value="Ribonuclease Z/Hydroxyacylglutathione hydrolase-like"/>
    <property type="match status" value="1"/>
</dbReference>
<dbReference type="Pfam" id="PF23023">
    <property type="entry name" value="Anti-Pycsar_Apyc1"/>
    <property type="match status" value="1"/>
</dbReference>
<dbReference type="PANTHER" id="PTHR46018">
    <property type="entry name" value="ZINC PHOSPHODIESTERASE ELAC PROTEIN 1"/>
    <property type="match status" value="1"/>
</dbReference>
<comment type="cofactor">
    <cofactor evidence="8">
        <name>Zn(2+)</name>
        <dbReference type="ChEBI" id="CHEBI:29105"/>
    </cofactor>
    <text evidence="8">Binds 2 Zn(2+) ions.</text>
</comment>
<dbReference type="CDD" id="cd07717">
    <property type="entry name" value="RNaseZ_ZiPD-like_MBL-fold"/>
    <property type="match status" value="1"/>
</dbReference>
<name>A0ABR5JZZ5_9BACI</name>
<keyword evidence="5 8" id="KW-0255">Endonuclease</keyword>
<evidence type="ECO:0000256" key="3">
    <source>
        <dbReference type="ARBA" id="ARBA00022722"/>
    </source>
</evidence>
<comment type="function">
    <text evidence="8">Zinc phosphodiesterase, which displays some tRNA 3'-processing endonuclease activity. Probably involved in tRNA maturation, by removing a 3'-trailer from precursor tRNA.</text>
</comment>
<comment type="caution">
    <text evidence="9">The sequence shown here is derived from an EMBL/GenBank/DDBJ whole genome shotgun (WGS) entry which is preliminary data.</text>
</comment>
<evidence type="ECO:0000256" key="5">
    <source>
        <dbReference type="ARBA" id="ARBA00022759"/>
    </source>
</evidence>
<feature type="binding site" evidence="8">
    <location>
        <position position="63"/>
    </location>
    <ligand>
        <name>Zn(2+)</name>
        <dbReference type="ChEBI" id="CHEBI:29105"/>
        <label>1</label>
        <note>catalytic</note>
    </ligand>
</feature>
<evidence type="ECO:0000256" key="2">
    <source>
        <dbReference type="ARBA" id="ARBA00022694"/>
    </source>
</evidence>
<evidence type="ECO:0000313" key="9">
    <source>
        <dbReference type="EMBL" id="KOS68237.1"/>
    </source>
</evidence>
<dbReference type="Proteomes" id="UP000050668">
    <property type="component" value="Unassembled WGS sequence"/>
</dbReference>
<organism evidence="9 10">
    <name type="scientific">Lysinibacillus contaminans</name>
    <dbReference type="NCBI Taxonomy" id="1293441"/>
    <lineage>
        <taxon>Bacteria</taxon>
        <taxon>Bacillati</taxon>
        <taxon>Bacillota</taxon>
        <taxon>Bacilli</taxon>
        <taxon>Bacillales</taxon>
        <taxon>Bacillaceae</taxon>
        <taxon>Lysinibacillus</taxon>
    </lineage>
</organism>
<accession>A0ABR5JZZ5</accession>
<feature type="binding site" evidence="8">
    <location>
        <position position="67"/>
    </location>
    <ligand>
        <name>Zn(2+)</name>
        <dbReference type="ChEBI" id="CHEBI:29105"/>
        <label>2</label>
        <note>catalytic</note>
    </ligand>
</feature>
<reference evidence="10" key="1">
    <citation type="submission" date="2015-07" db="EMBL/GenBank/DDBJ databases">
        <title>Fjat-14205 dsm 2895.</title>
        <authorList>
            <person name="Liu B."/>
            <person name="Wang J."/>
            <person name="Zhu Y."/>
            <person name="Liu G."/>
            <person name="Chen Q."/>
            <person name="Chen Z."/>
            <person name="Lan J."/>
            <person name="Che J."/>
            <person name="Ge C."/>
            <person name="Shi H."/>
            <person name="Pan Z."/>
            <person name="Liu X."/>
        </authorList>
    </citation>
    <scope>NUCLEOTIDE SEQUENCE [LARGE SCALE GENOMIC DNA]</scope>
    <source>
        <strain evidence="10">DSM 25560</strain>
    </source>
</reference>
<gene>
    <name evidence="8" type="primary">rnz</name>
    <name evidence="9" type="ORF">AEA09_06490</name>
</gene>
<proteinExistence type="inferred from homology"/>
<dbReference type="RefSeq" id="WP_053583057.1">
    <property type="nucleotide sequence ID" value="NZ_LGRV01000003.1"/>
</dbReference>
<comment type="subunit">
    <text evidence="1 8">Homodimer.</text>
</comment>
<protein>
    <recommendedName>
        <fullName evidence="8">Ribonuclease Z</fullName>
        <shortName evidence="8">RNase Z</shortName>
        <ecNumber evidence="8">3.1.26.11</ecNumber>
    </recommendedName>
    <alternativeName>
        <fullName evidence="8">tRNA 3 endonuclease</fullName>
    </alternativeName>
    <alternativeName>
        <fullName evidence="8">tRNase Z</fullName>
    </alternativeName>
</protein>
<keyword evidence="6 8" id="KW-0378">Hydrolase</keyword>
<dbReference type="SUPFAM" id="SSF56281">
    <property type="entry name" value="Metallo-hydrolase/oxidoreductase"/>
    <property type="match status" value="1"/>
</dbReference>
<feature type="binding site" evidence="8">
    <location>
        <position position="269"/>
    </location>
    <ligand>
        <name>Zn(2+)</name>
        <dbReference type="ChEBI" id="CHEBI:29105"/>
        <label>2</label>
        <note>catalytic</note>
    </ligand>
</feature>
<keyword evidence="10" id="KW-1185">Reference proteome</keyword>
<evidence type="ECO:0000256" key="7">
    <source>
        <dbReference type="ARBA" id="ARBA00022833"/>
    </source>
</evidence>
<feature type="binding site" evidence="8">
    <location>
        <position position="65"/>
    </location>
    <ligand>
        <name>Zn(2+)</name>
        <dbReference type="ChEBI" id="CHEBI:29105"/>
        <label>1</label>
        <note>catalytic</note>
    </ligand>
</feature>
<feature type="binding site" evidence="8">
    <location>
        <position position="211"/>
    </location>
    <ligand>
        <name>Zn(2+)</name>
        <dbReference type="ChEBI" id="CHEBI:29105"/>
        <label>1</label>
        <note>catalytic</note>
    </ligand>
</feature>
<evidence type="ECO:0000256" key="1">
    <source>
        <dbReference type="ARBA" id="ARBA00011738"/>
    </source>
</evidence>
<keyword evidence="2 8" id="KW-0819">tRNA processing</keyword>
<keyword evidence="4 8" id="KW-0479">Metal-binding</keyword>
<dbReference type="InterPro" id="IPR036866">
    <property type="entry name" value="RibonucZ/Hydroxyglut_hydro"/>
</dbReference>
<feature type="binding site" evidence="8">
    <location>
        <position position="140"/>
    </location>
    <ligand>
        <name>Zn(2+)</name>
        <dbReference type="ChEBI" id="CHEBI:29105"/>
        <label>1</label>
        <note>catalytic</note>
    </ligand>
</feature>
<dbReference type="EMBL" id="LGRV01000003">
    <property type="protein sequence ID" value="KOS68237.1"/>
    <property type="molecule type" value="Genomic_DNA"/>
</dbReference>
<evidence type="ECO:0000256" key="6">
    <source>
        <dbReference type="ARBA" id="ARBA00022801"/>
    </source>
</evidence>
<feature type="binding site" evidence="8">
    <location>
        <position position="68"/>
    </location>
    <ligand>
        <name>Zn(2+)</name>
        <dbReference type="ChEBI" id="CHEBI:29105"/>
        <label>2</label>
        <note>catalytic</note>
    </ligand>
</feature>
<sequence length="311" mass="34400">MQLHFLGTGAGMPSKERNTSALMVKLLDEIGEMWLFDCGEATQHQILRTSLKPRKVTKIFVTHLHGDHIFGLPGFLSSRSFQGGDEELTIYGPIGLQQWIEMTLALSKTHLTYPLKFVEVSEGIIYEDAQFVVRAGELRHVVPCFGYRIEQKDLPGELLFEKTQALGVPKGPLLGQLKSGRDIKLDNGVIVRATDVLAPPQKGFTLTILGDTKYCEEAIALAKDADIVVHEATFDGSTIELAANYGHSTNMEAATVASRAQARYLLLNHLSARFLPSDFPQFLAEAQGIFAQTYLTSDYALFSWHNGKLTC</sequence>
<keyword evidence="3 8" id="KW-0540">Nuclease</keyword>
<feature type="active site" description="Proton acceptor" evidence="8">
    <location>
        <position position="67"/>
    </location>
</feature>
<dbReference type="GO" id="GO:0042781">
    <property type="term" value="F:3'-tRNA processing endoribonuclease activity"/>
    <property type="evidence" value="ECO:0007669"/>
    <property type="project" value="UniProtKB-EC"/>
</dbReference>
<evidence type="ECO:0000313" key="10">
    <source>
        <dbReference type="Proteomes" id="UP000050668"/>
    </source>
</evidence>
<keyword evidence="7 8" id="KW-0862">Zinc</keyword>
<comment type="similarity">
    <text evidence="8">Belongs to the RNase Z family.</text>
</comment>
<evidence type="ECO:0000256" key="8">
    <source>
        <dbReference type="HAMAP-Rule" id="MF_01818"/>
    </source>
</evidence>
<feature type="binding site" evidence="8">
    <location>
        <position position="211"/>
    </location>
    <ligand>
        <name>Zn(2+)</name>
        <dbReference type="ChEBI" id="CHEBI:29105"/>
        <label>2</label>
        <note>catalytic</note>
    </ligand>
</feature>